<feature type="non-terminal residue" evidence="2">
    <location>
        <position position="1"/>
    </location>
</feature>
<protein>
    <recommendedName>
        <fullName evidence="1">Hydrazine synthase alpha subunit middle domain-containing protein</fullName>
    </recommendedName>
</protein>
<dbReference type="EMBL" id="LAZR01053098">
    <property type="protein sequence ID" value="KKK81495.1"/>
    <property type="molecule type" value="Genomic_DNA"/>
</dbReference>
<feature type="domain" description="Hydrazine synthase alpha subunit middle" evidence="1">
    <location>
        <begin position="1"/>
        <end position="57"/>
    </location>
</feature>
<name>A0A0F8Z668_9ZZZZ</name>
<reference evidence="2" key="1">
    <citation type="journal article" date="2015" name="Nature">
        <title>Complex archaea that bridge the gap between prokaryotes and eukaryotes.</title>
        <authorList>
            <person name="Spang A."/>
            <person name="Saw J.H."/>
            <person name="Jorgensen S.L."/>
            <person name="Zaremba-Niedzwiedzka K."/>
            <person name="Martijn J."/>
            <person name="Lind A.E."/>
            <person name="van Eijk R."/>
            <person name="Schleper C."/>
            <person name="Guy L."/>
            <person name="Ettema T.J."/>
        </authorList>
    </citation>
    <scope>NUCLEOTIDE SEQUENCE</scope>
</reference>
<sequence>VLGIVPVAPDGSFSLELPADRLFHIQVFDADGYVVGNELNWHYVRPGESKGCVGCHEKSDTISKDHGSFPMAAQLRPVRCVPVGGEMLYRAKNWCKWFNDENEERKRTVNALNLMGRL</sequence>
<comment type="caution">
    <text evidence="2">The sequence shown here is derived from an EMBL/GenBank/DDBJ whole genome shotgun (WGS) entry which is preliminary data.</text>
</comment>
<accession>A0A0F8Z668</accession>
<gene>
    <name evidence="2" type="ORF">LCGC14_2812880</name>
</gene>
<dbReference type="InterPro" id="IPR040698">
    <property type="entry name" value="HZS_alpha_mid"/>
</dbReference>
<dbReference type="Pfam" id="PF18582">
    <property type="entry name" value="HZS_alpha"/>
    <property type="match status" value="1"/>
</dbReference>
<proteinExistence type="predicted"/>
<organism evidence="2">
    <name type="scientific">marine sediment metagenome</name>
    <dbReference type="NCBI Taxonomy" id="412755"/>
    <lineage>
        <taxon>unclassified sequences</taxon>
        <taxon>metagenomes</taxon>
        <taxon>ecological metagenomes</taxon>
    </lineage>
</organism>
<evidence type="ECO:0000259" key="1">
    <source>
        <dbReference type="Pfam" id="PF18582"/>
    </source>
</evidence>
<dbReference type="AlphaFoldDB" id="A0A0F8Z668"/>
<evidence type="ECO:0000313" key="2">
    <source>
        <dbReference type="EMBL" id="KKK81495.1"/>
    </source>
</evidence>